<accession>A0A398BGY3</accession>
<sequence length="113" mass="13024">MNGILNWFVEPYIIGVSELKYLARLKKEPASKDKKSRIAQLQYFNILFMAVYSVFALASVAYIVLSFIVVWYGFAVLVVTIPMMVLAKTVQKNRYLKRRDAFLSGDPSMIKYN</sequence>
<name>A0A398BGY3_9BACI</name>
<dbReference type="Proteomes" id="UP000265816">
    <property type="component" value="Unassembled WGS sequence"/>
</dbReference>
<reference evidence="2 3" key="1">
    <citation type="submission" date="2018-08" db="EMBL/GenBank/DDBJ databases">
        <title>Bacillus jemisoniae sp. nov., Bacillus chryseoplanitiae sp. nov., Bacillus resnikiae sp. nov., and Bacillus frankliniae sp. nov., isolated from Viking spacecraft and associated surfaces.</title>
        <authorList>
            <person name="Seuylemezian A."/>
            <person name="Vaishampayan P."/>
        </authorList>
    </citation>
    <scope>NUCLEOTIDE SEQUENCE [LARGE SCALE GENOMIC DNA]</scope>
    <source>
        <strain evidence="2 3">JJ-247</strain>
    </source>
</reference>
<keyword evidence="1" id="KW-0812">Transmembrane</keyword>
<proteinExistence type="predicted"/>
<feature type="transmembrane region" description="Helical" evidence="1">
    <location>
        <begin position="43"/>
        <end position="65"/>
    </location>
</feature>
<dbReference type="OrthoDB" id="2887894at2"/>
<dbReference type="EMBL" id="QWVT01000011">
    <property type="protein sequence ID" value="RID86743.1"/>
    <property type="molecule type" value="Genomic_DNA"/>
</dbReference>
<keyword evidence="3" id="KW-1185">Reference proteome</keyword>
<keyword evidence="1" id="KW-0472">Membrane</keyword>
<dbReference type="RefSeq" id="WP_119111923.1">
    <property type="nucleotide sequence ID" value="NZ_CBCSEO010000006.1"/>
</dbReference>
<protein>
    <submittedName>
        <fullName evidence="2">Uncharacterized protein</fullName>
    </submittedName>
</protein>
<evidence type="ECO:0000313" key="3">
    <source>
        <dbReference type="Proteomes" id="UP000265816"/>
    </source>
</evidence>
<comment type="caution">
    <text evidence="2">The sequence shown here is derived from an EMBL/GenBank/DDBJ whole genome shotgun (WGS) entry which is preliminary data.</text>
</comment>
<gene>
    <name evidence="2" type="ORF">D1970_05660</name>
</gene>
<keyword evidence="1" id="KW-1133">Transmembrane helix</keyword>
<evidence type="ECO:0000256" key="1">
    <source>
        <dbReference type="SAM" id="Phobius"/>
    </source>
</evidence>
<dbReference type="AlphaFoldDB" id="A0A398BGY3"/>
<organism evidence="2 3">
    <name type="scientific">Mesobacillus zeae</name>
    <dbReference type="NCBI Taxonomy" id="1917180"/>
    <lineage>
        <taxon>Bacteria</taxon>
        <taxon>Bacillati</taxon>
        <taxon>Bacillota</taxon>
        <taxon>Bacilli</taxon>
        <taxon>Bacillales</taxon>
        <taxon>Bacillaceae</taxon>
        <taxon>Mesobacillus</taxon>
    </lineage>
</organism>
<evidence type="ECO:0000313" key="2">
    <source>
        <dbReference type="EMBL" id="RID86743.1"/>
    </source>
</evidence>
<feature type="transmembrane region" description="Helical" evidence="1">
    <location>
        <begin position="71"/>
        <end position="90"/>
    </location>
</feature>